<feature type="domain" description="Resolvase/invertase-type recombinase catalytic" evidence="7">
    <location>
        <begin position="10"/>
        <end position="146"/>
    </location>
</feature>
<organism evidence="8 9">
    <name type="scientific">Enterococcus aquimarinus</name>
    <dbReference type="NCBI Taxonomy" id="328396"/>
    <lineage>
        <taxon>Bacteria</taxon>
        <taxon>Bacillati</taxon>
        <taxon>Bacillota</taxon>
        <taxon>Bacilli</taxon>
        <taxon>Lactobacillales</taxon>
        <taxon>Enterococcaceae</taxon>
        <taxon>Enterococcus</taxon>
    </lineage>
</organism>
<comment type="similarity">
    <text evidence="1">Belongs to the site-specific recombinase resolvase family.</text>
</comment>
<comment type="caution">
    <text evidence="8">The sequence shown here is derived from an EMBL/GenBank/DDBJ whole genome shotgun (WGS) entry which is preliminary data.</text>
</comment>
<dbReference type="PANTHER" id="PTHR30461">
    <property type="entry name" value="DNA-INVERTASE FROM LAMBDOID PROPHAGE"/>
    <property type="match status" value="1"/>
</dbReference>
<evidence type="ECO:0000256" key="3">
    <source>
        <dbReference type="ARBA" id="ARBA00023125"/>
    </source>
</evidence>
<reference evidence="8 9" key="1">
    <citation type="submission" date="2014-12" db="EMBL/GenBank/DDBJ databases">
        <title>Draft genome sequences of 29 type strains of Enterococci.</title>
        <authorList>
            <person name="Zhong Z."/>
            <person name="Sun Z."/>
            <person name="Liu W."/>
            <person name="Zhang W."/>
            <person name="Zhang H."/>
        </authorList>
    </citation>
    <scope>NUCLEOTIDE SEQUENCE [LARGE SCALE GENOMIC DNA]</scope>
    <source>
        <strain evidence="8 9">DSM 17690</strain>
    </source>
</reference>
<dbReference type="Pfam" id="PF00239">
    <property type="entry name" value="Resolvase"/>
    <property type="match status" value="1"/>
</dbReference>
<keyword evidence="9" id="KW-1185">Reference proteome</keyword>
<evidence type="ECO:0000256" key="2">
    <source>
        <dbReference type="ARBA" id="ARBA00022908"/>
    </source>
</evidence>
<name>A0A1L8QUW1_9ENTE</name>
<dbReference type="AlphaFoldDB" id="A0A1L8QUW1"/>
<dbReference type="Proteomes" id="UP000182149">
    <property type="component" value="Unassembled WGS sequence"/>
</dbReference>
<dbReference type="Gene3D" id="1.10.10.60">
    <property type="entry name" value="Homeodomain-like"/>
    <property type="match status" value="1"/>
</dbReference>
<dbReference type="GO" id="GO:0000150">
    <property type="term" value="F:DNA strand exchange activity"/>
    <property type="evidence" value="ECO:0007669"/>
    <property type="project" value="InterPro"/>
</dbReference>
<accession>A0A1L8QUW1</accession>
<dbReference type="EMBL" id="JXKD01000004">
    <property type="protein sequence ID" value="OJG11281.1"/>
    <property type="molecule type" value="Genomic_DNA"/>
</dbReference>
<evidence type="ECO:0000313" key="8">
    <source>
        <dbReference type="EMBL" id="OJG11281.1"/>
    </source>
</evidence>
<dbReference type="Gene3D" id="3.40.50.1390">
    <property type="entry name" value="Resolvase, N-terminal catalytic domain"/>
    <property type="match status" value="1"/>
</dbReference>
<evidence type="ECO:0000256" key="6">
    <source>
        <dbReference type="PROSITE-ProRule" id="PRU10137"/>
    </source>
</evidence>
<evidence type="ECO:0000256" key="5">
    <source>
        <dbReference type="PIRSR" id="PIRSR606118-50"/>
    </source>
</evidence>
<dbReference type="GO" id="GO:0015074">
    <property type="term" value="P:DNA integration"/>
    <property type="evidence" value="ECO:0007669"/>
    <property type="project" value="UniProtKB-KW"/>
</dbReference>
<keyword evidence="4" id="KW-0233">DNA recombination</keyword>
<dbReference type="InterPro" id="IPR006120">
    <property type="entry name" value="Resolvase_HTH_dom"/>
</dbReference>
<dbReference type="PROSITE" id="PS00397">
    <property type="entry name" value="RECOMBINASES_1"/>
    <property type="match status" value="1"/>
</dbReference>
<dbReference type="InterPro" id="IPR006118">
    <property type="entry name" value="Recombinase_CS"/>
</dbReference>
<sequence length="199" mass="23136">MSQKRGDILRKIGYIRVSSTSQNPSRQFQQLNEIGMDIIFEEKVSGAAKDREQLQKMLEDLQEGDIIYVTDLTWITRSTQNLFELIDLIRRKKASLKSLKDTWLDLSEDNPYSQFLITVMAGVNQLERDLIRMRQREGIELAKKEGKFKGRLKKYHKNHAGMKYAVKLYKEGGMTVNQICEITNVSRASLYRRLSEGNK</sequence>
<evidence type="ECO:0000256" key="4">
    <source>
        <dbReference type="ARBA" id="ARBA00023172"/>
    </source>
</evidence>
<dbReference type="InterPro" id="IPR036162">
    <property type="entry name" value="Resolvase-like_N_sf"/>
</dbReference>
<gene>
    <name evidence="8" type="ORF">RU93_GL001768</name>
</gene>
<evidence type="ECO:0000313" key="9">
    <source>
        <dbReference type="Proteomes" id="UP000182149"/>
    </source>
</evidence>
<evidence type="ECO:0000256" key="1">
    <source>
        <dbReference type="ARBA" id="ARBA00009913"/>
    </source>
</evidence>
<dbReference type="GO" id="GO:0003677">
    <property type="term" value="F:DNA binding"/>
    <property type="evidence" value="ECO:0007669"/>
    <property type="project" value="UniProtKB-KW"/>
</dbReference>
<dbReference type="PROSITE" id="PS51736">
    <property type="entry name" value="RECOMBINASES_3"/>
    <property type="match status" value="1"/>
</dbReference>
<protein>
    <submittedName>
        <fullName evidence="8">Transposon resolvase</fullName>
    </submittedName>
</protein>
<dbReference type="SMART" id="SM00857">
    <property type="entry name" value="Resolvase"/>
    <property type="match status" value="1"/>
</dbReference>
<dbReference type="Pfam" id="PF02796">
    <property type="entry name" value="HTH_7"/>
    <property type="match status" value="1"/>
</dbReference>
<keyword evidence="3" id="KW-0238">DNA-binding</keyword>
<keyword evidence="2" id="KW-0229">DNA integration</keyword>
<feature type="active site" description="O-(5'-phospho-DNA)-serine intermediate" evidence="5 6">
    <location>
        <position position="18"/>
    </location>
</feature>
<dbReference type="InterPro" id="IPR050639">
    <property type="entry name" value="SSR_resolvase"/>
</dbReference>
<dbReference type="InterPro" id="IPR006119">
    <property type="entry name" value="Resolv_N"/>
</dbReference>
<dbReference type="CDD" id="cd03768">
    <property type="entry name" value="SR_ResInv"/>
    <property type="match status" value="1"/>
</dbReference>
<dbReference type="PANTHER" id="PTHR30461:SF26">
    <property type="entry name" value="RESOLVASE HOMOLOG YNEB"/>
    <property type="match status" value="1"/>
</dbReference>
<dbReference type="STRING" id="328396.RU93_GL001768"/>
<proteinExistence type="inferred from homology"/>
<evidence type="ECO:0000259" key="7">
    <source>
        <dbReference type="PROSITE" id="PS51736"/>
    </source>
</evidence>
<dbReference type="SUPFAM" id="SSF53041">
    <property type="entry name" value="Resolvase-like"/>
    <property type="match status" value="1"/>
</dbReference>